<feature type="domain" description="Streptomyces killer toxin-like beta/gamma crystallin" evidence="2">
    <location>
        <begin position="46"/>
        <end position="78"/>
    </location>
</feature>
<proteinExistence type="predicted"/>
<dbReference type="InterPro" id="IPR011024">
    <property type="entry name" value="G_crystallin-like"/>
</dbReference>
<organism evidence="3 4">
    <name type="scientific">Streptomyces badius</name>
    <dbReference type="NCBI Taxonomy" id="1941"/>
    <lineage>
        <taxon>Bacteria</taxon>
        <taxon>Bacillati</taxon>
        <taxon>Actinomycetota</taxon>
        <taxon>Actinomycetes</taxon>
        <taxon>Kitasatosporales</taxon>
        <taxon>Streptomycetaceae</taxon>
        <taxon>Streptomyces</taxon>
    </lineage>
</organism>
<keyword evidence="1" id="KW-0732">Signal</keyword>
<dbReference type="InterPro" id="IPR015161">
    <property type="entry name" value="Sklp_toxin_b/g_crystallin"/>
</dbReference>
<dbReference type="EMBL" id="BMSZ01000001">
    <property type="protein sequence ID" value="GGS32844.1"/>
    <property type="molecule type" value="Genomic_DNA"/>
</dbReference>
<comment type="caution">
    <text evidence="3">The sequence shown here is derived from an EMBL/GenBank/DDBJ whole genome shotgun (WGS) entry which is preliminary data.</text>
</comment>
<sequence length="113" mass="11978">MKRFITRLAVLAAAGAMAVVLPASSASAINRTDCNGLGLLSLHNAGGTLCFANAGVQSVAIYGVDRIWTGDNKVTFEYVPRLGAPATSATVDKWHFGNVPGEPIHKITKIRIW</sequence>
<dbReference type="Pfam" id="PF09076">
    <property type="entry name" value="Crystall_2"/>
    <property type="match status" value="1"/>
</dbReference>
<evidence type="ECO:0000313" key="3">
    <source>
        <dbReference type="EMBL" id="GGS32844.1"/>
    </source>
</evidence>
<feature type="chain" id="PRO_5047086724" description="Streptomyces killer toxin-like beta/gamma crystallin domain-containing protein" evidence="1">
    <location>
        <begin position="29"/>
        <end position="113"/>
    </location>
</feature>
<protein>
    <recommendedName>
        <fullName evidence="2">Streptomyces killer toxin-like beta/gamma crystallin domain-containing protein</fullName>
    </recommendedName>
</protein>
<reference evidence="4" key="1">
    <citation type="journal article" date="2019" name="Int. J. Syst. Evol. Microbiol.">
        <title>The Global Catalogue of Microorganisms (GCM) 10K type strain sequencing project: providing services to taxonomists for standard genome sequencing and annotation.</title>
        <authorList>
            <consortium name="The Broad Institute Genomics Platform"/>
            <consortium name="The Broad Institute Genome Sequencing Center for Infectious Disease"/>
            <person name="Wu L."/>
            <person name="Ma J."/>
        </authorList>
    </citation>
    <scope>NUCLEOTIDE SEQUENCE [LARGE SCALE GENOMIC DNA]</scope>
    <source>
        <strain evidence="4">JCM 4350</strain>
    </source>
</reference>
<dbReference type="Proteomes" id="UP000659767">
    <property type="component" value="Unassembled WGS sequence"/>
</dbReference>
<keyword evidence="4" id="KW-1185">Reference proteome</keyword>
<name>A0ABQ2SKM5_STRBA</name>
<feature type="signal peptide" evidence="1">
    <location>
        <begin position="1"/>
        <end position="28"/>
    </location>
</feature>
<accession>A0ABQ2SKM5</accession>
<dbReference type="SUPFAM" id="SSF49695">
    <property type="entry name" value="gamma-Crystallin-like"/>
    <property type="match status" value="1"/>
</dbReference>
<evidence type="ECO:0000259" key="2">
    <source>
        <dbReference type="Pfam" id="PF09076"/>
    </source>
</evidence>
<dbReference type="Gene3D" id="2.60.20.30">
    <property type="match status" value="1"/>
</dbReference>
<evidence type="ECO:0000256" key="1">
    <source>
        <dbReference type="SAM" id="SignalP"/>
    </source>
</evidence>
<dbReference type="InterPro" id="IPR015791">
    <property type="entry name" value="Antimic/Inh_G_crystallin-like"/>
</dbReference>
<evidence type="ECO:0000313" key="4">
    <source>
        <dbReference type="Proteomes" id="UP000659767"/>
    </source>
</evidence>
<gene>
    <name evidence="3" type="ORF">GCM10010253_02480</name>
</gene>
<dbReference type="RefSeq" id="WP_199887285.1">
    <property type="nucleotide sequence ID" value="NZ_BMSZ01000001.1"/>
</dbReference>